<evidence type="ECO:0000313" key="1">
    <source>
        <dbReference type="EMBL" id="GAX85802.1"/>
    </source>
</evidence>
<reference evidence="1 2" key="1">
    <citation type="submission" date="2017-08" db="EMBL/GenBank/DDBJ databases">
        <title>Acidophilic green algal genome provides insights into adaptation to an acidic environment.</title>
        <authorList>
            <person name="Hirooka S."/>
            <person name="Hirose Y."/>
            <person name="Kanesaki Y."/>
            <person name="Higuchi S."/>
            <person name="Fujiwara T."/>
            <person name="Onuma R."/>
            <person name="Era A."/>
            <person name="Ohbayashi R."/>
            <person name="Uzuka A."/>
            <person name="Nozaki H."/>
            <person name="Yoshikawa H."/>
            <person name="Miyagishima S.Y."/>
        </authorList>
    </citation>
    <scope>NUCLEOTIDE SEQUENCE [LARGE SCALE GENOMIC DNA]</scope>
    <source>
        <strain evidence="1 2">NIES-2499</strain>
    </source>
</reference>
<protein>
    <submittedName>
        <fullName evidence="1">Uncharacterized protein</fullName>
    </submittedName>
</protein>
<gene>
    <name evidence="1" type="ORF">CEUSTIGMA_g13217.t1</name>
</gene>
<dbReference type="Proteomes" id="UP000232323">
    <property type="component" value="Unassembled WGS sequence"/>
</dbReference>
<accession>A0A250XS96</accession>
<name>A0A250XS96_9CHLO</name>
<evidence type="ECO:0000313" key="2">
    <source>
        <dbReference type="Proteomes" id="UP000232323"/>
    </source>
</evidence>
<keyword evidence="2" id="KW-1185">Reference proteome</keyword>
<sequence>MESDGRDYFQVQTHVFSLAQSGDITPFCCPSNRSGFYQKYSVPLSQRPYLSSQSALDLQAYKAQADVVLAASANLNDTKKMIMEYFDFKVSSFTGGGSFINFALKQNWTSWKLATFLADDV</sequence>
<dbReference type="AlphaFoldDB" id="A0A250XS96"/>
<dbReference type="EMBL" id="BEGY01000193">
    <property type="protein sequence ID" value="GAX85802.1"/>
    <property type="molecule type" value="Genomic_DNA"/>
</dbReference>
<comment type="caution">
    <text evidence="1">The sequence shown here is derived from an EMBL/GenBank/DDBJ whole genome shotgun (WGS) entry which is preliminary data.</text>
</comment>
<organism evidence="1 2">
    <name type="scientific">Chlamydomonas eustigma</name>
    <dbReference type="NCBI Taxonomy" id="1157962"/>
    <lineage>
        <taxon>Eukaryota</taxon>
        <taxon>Viridiplantae</taxon>
        <taxon>Chlorophyta</taxon>
        <taxon>core chlorophytes</taxon>
        <taxon>Chlorophyceae</taxon>
        <taxon>CS clade</taxon>
        <taxon>Chlamydomonadales</taxon>
        <taxon>Chlamydomonadaceae</taxon>
        <taxon>Chlamydomonas</taxon>
    </lineage>
</organism>
<proteinExistence type="predicted"/>